<keyword evidence="1" id="KW-1133">Transmembrane helix</keyword>
<keyword evidence="3" id="KW-1185">Reference proteome</keyword>
<dbReference type="PANTHER" id="PTHR34492">
    <property type="entry name" value="GUSTATORY RECEPTOR FAMILY"/>
    <property type="match status" value="1"/>
</dbReference>
<dbReference type="Proteomes" id="UP000005237">
    <property type="component" value="Unassembled WGS sequence"/>
</dbReference>
<accession>A0A8R1DMC7</accession>
<evidence type="ECO:0008006" key="4">
    <source>
        <dbReference type="Google" id="ProtNLM"/>
    </source>
</evidence>
<feature type="transmembrane region" description="Helical" evidence="1">
    <location>
        <begin position="20"/>
        <end position="39"/>
    </location>
</feature>
<dbReference type="EnsemblMetazoa" id="CJA06403a.1">
    <property type="protein sequence ID" value="CJA06403a.1"/>
    <property type="gene ID" value="WBGene00125607"/>
</dbReference>
<keyword evidence="1" id="KW-0812">Transmembrane</keyword>
<dbReference type="AlphaFoldDB" id="A0A8R1DMC7"/>
<keyword evidence="1" id="KW-0472">Membrane</keyword>
<feature type="transmembrane region" description="Helical" evidence="1">
    <location>
        <begin position="191"/>
        <end position="211"/>
    </location>
</feature>
<feature type="transmembrane region" description="Helical" evidence="1">
    <location>
        <begin position="223"/>
        <end position="245"/>
    </location>
</feature>
<reference evidence="3" key="1">
    <citation type="submission" date="2010-08" db="EMBL/GenBank/DDBJ databases">
        <authorList>
            <consortium name="Caenorhabditis japonica Sequencing Consortium"/>
            <person name="Wilson R.K."/>
        </authorList>
    </citation>
    <scope>NUCLEOTIDE SEQUENCE [LARGE SCALE GENOMIC DNA]</scope>
    <source>
        <strain evidence="3">DF5081</strain>
    </source>
</reference>
<organism evidence="2 3">
    <name type="scientific">Caenorhabditis japonica</name>
    <dbReference type="NCBI Taxonomy" id="281687"/>
    <lineage>
        <taxon>Eukaryota</taxon>
        <taxon>Metazoa</taxon>
        <taxon>Ecdysozoa</taxon>
        <taxon>Nematoda</taxon>
        <taxon>Chromadorea</taxon>
        <taxon>Rhabditida</taxon>
        <taxon>Rhabditina</taxon>
        <taxon>Rhabditomorpha</taxon>
        <taxon>Rhabditoidea</taxon>
        <taxon>Rhabditidae</taxon>
        <taxon>Peloderinae</taxon>
        <taxon>Caenorhabditis</taxon>
    </lineage>
</organism>
<evidence type="ECO:0000313" key="2">
    <source>
        <dbReference type="EnsemblMetazoa" id="CJA06403a.1"/>
    </source>
</evidence>
<feature type="transmembrane region" description="Helical" evidence="1">
    <location>
        <begin position="74"/>
        <end position="95"/>
    </location>
</feature>
<protein>
    <recommendedName>
        <fullName evidence="4">Gustatory receptor</fullName>
    </recommendedName>
</protein>
<proteinExistence type="predicted"/>
<name>A0A8R1DMC7_CAEJA</name>
<dbReference type="PANTHER" id="PTHR34492:SF5">
    <property type="entry name" value="GUSTATORY RECEPTOR"/>
    <property type="match status" value="1"/>
</dbReference>
<sequence>MAKSMFYQSSFYILDMSMQLLSIIWHFESILSMIFLVYWQKSGQLEVLKMKLLICQEFQGVKRKKNKFYEGARWFLILYILTTFFNTAYSVKYYFEKSHSVWALIISEMFYYKKLRFIHSIISSYMFSVWLTTTYVFVTYANAAFFEINFFRRQIQQLKCTDTVEMKRELVQKVETFRLISEAVVELDRVFRLYTFAMIATVIPILIFTLMMLNQHMTSVTDFLVCLPFIMFCACAFCSVTIAPARVHEEIQHLKPSICRNTNIWQSYNVEVYQIATSLAIHFEQQGLGISIWGFATLSRPLILGTLSATAMIMSLLCELKPERTDNDVL</sequence>
<evidence type="ECO:0000256" key="1">
    <source>
        <dbReference type="SAM" id="Phobius"/>
    </source>
</evidence>
<evidence type="ECO:0000313" key="3">
    <source>
        <dbReference type="Proteomes" id="UP000005237"/>
    </source>
</evidence>
<reference evidence="2" key="2">
    <citation type="submission" date="2022-06" db="UniProtKB">
        <authorList>
            <consortium name="EnsemblMetazoa"/>
        </authorList>
    </citation>
    <scope>IDENTIFICATION</scope>
    <source>
        <strain evidence="2">DF5081</strain>
    </source>
</reference>